<dbReference type="Proteomes" id="UP000249300">
    <property type="component" value="Chromosome 1"/>
</dbReference>
<evidence type="ECO:0000259" key="1">
    <source>
        <dbReference type="Pfam" id="PF03432"/>
    </source>
</evidence>
<dbReference type="InterPro" id="IPR005094">
    <property type="entry name" value="Endonuclease_MobA/VirD2"/>
</dbReference>
<accession>A0A2X4PGL9</accession>
<dbReference type="RefSeq" id="WP_023939605.1">
    <property type="nucleotide sequence ID" value="NZ_LS483447.1"/>
</dbReference>
<sequence length="308" mass="34867">MIAKIIKGTSFSGVLAYILGKQEGKARVLYAEGVRRDASSHEIANDFALQASMRPNVKKPVCHTILSFSAEDAERLDDKTMKNLALQYLQKMGYGDTQYLIVRHLDREHPHVHICINRIDNNGKTISDSNEKYRSTKVCKEITEANQLKWGEGKEVVKRHRLRGNDRLRYEIFDTIKAVLPRCQNWDELSSALRRQGIDIQFKTKGQTDLVEGVLFSKEGISFSGSHIDRSCSYSKLTFALEQNAKQALSSPHPSSETESFIGELGEAIEDLGEGLFDSNAPAIDVAELVFQRKLRNQANKKLKRRRL</sequence>
<evidence type="ECO:0000313" key="3">
    <source>
        <dbReference type="Proteomes" id="UP000249300"/>
    </source>
</evidence>
<proteinExistence type="predicted"/>
<evidence type="ECO:0000313" key="2">
    <source>
        <dbReference type="EMBL" id="SQH73034.1"/>
    </source>
</evidence>
<name>A0A2X4PGL9_9PORP</name>
<reference evidence="2 3" key="1">
    <citation type="submission" date="2018-06" db="EMBL/GenBank/DDBJ databases">
        <authorList>
            <consortium name="Pathogen Informatics"/>
            <person name="Doyle S."/>
        </authorList>
    </citation>
    <scope>NUCLEOTIDE SEQUENCE [LARGE SCALE GENOMIC DNA]</scope>
    <source>
        <strain evidence="2 3">NCTC12858</strain>
    </source>
</reference>
<dbReference type="KEGG" id="pcre:NCTC12858_00872"/>
<keyword evidence="3" id="KW-1185">Reference proteome</keyword>
<dbReference type="AlphaFoldDB" id="A0A2X4PGL9"/>
<dbReference type="Gene3D" id="3.30.930.30">
    <property type="match status" value="1"/>
</dbReference>
<organism evidence="2 3">
    <name type="scientific">Porphyromonas crevioricanis</name>
    <dbReference type="NCBI Taxonomy" id="393921"/>
    <lineage>
        <taxon>Bacteria</taxon>
        <taxon>Pseudomonadati</taxon>
        <taxon>Bacteroidota</taxon>
        <taxon>Bacteroidia</taxon>
        <taxon>Bacteroidales</taxon>
        <taxon>Porphyromonadaceae</taxon>
        <taxon>Porphyromonas</taxon>
    </lineage>
</organism>
<protein>
    <submittedName>
        <fullName evidence="2">Conjugal transfer relaxase TraI</fullName>
    </submittedName>
</protein>
<dbReference type="Pfam" id="PF03432">
    <property type="entry name" value="Relaxase"/>
    <property type="match status" value="1"/>
</dbReference>
<gene>
    <name evidence="2" type="primary">traI_2</name>
    <name evidence="2" type="ORF">NCTC12858_00872</name>
</gene>
<dbReference type="EMBL" id="LS483447">
    <property type="protein sequence ID" value="SQH73034.1"/>
    <property type="molecule type" value="Genomic_DNA"/>
</dbReference>
<feature type="domain" description="MobA/VirD2-like nuclease" evidence="1">
    <location>
        <begin position="17"/>
        <end position="148"/>
    </location>
</feature>